<proteinExistence type="predicted"/>
<name>A0A165J7H1_XYLHT</name>
<protein>
    <submittedName>
        <fullName evidence="2">Uncharacterized protein</fullName>
    </submittedName>
</protein>
<evidence type="ECO:0000256" key="1">
    <source>
        <dbReference type="SAM" id="SignalP"/>
    </source>
</evidence>
<sequence length="76" mass="8479">MPPYSCAIVLASILHVGDCQYLAFMWMDDLPFCFQSGDYLLINFSPARNVSLENWAATALEPFSFSPKGTMPLLLT</sequence>
<evidence type="ECO:0000313" key="2">
    <source>
        <dbReference type="EMBL" id="KZF25846.1"/>
    </source>
</evidence>
<gene>
    <name evidence="2" type="ORF">L228DRAFT_84850</name>
</gene>
<dbReference type="InParanoid" id="A0A165J7H1"/>
<dbReference type="RefSeq" id="XP_018191401.1">
    <property type="nucleotide sequence ID" value="XM_018336911.1"/>
</dbReference>
<feature type="signal peptide" evidence="1">
    <location>
        <begin position="1"/>
        <end position="19"/>
    </location>
</feature>
<reference evidence="2 3" key="1">
    <citation type="journal article" date="2016" name="Fungal Biol.">
        <title>The genome of Xylona heveae provides a window into fungal endophytism.</title>
        <authorList>
            <person name="Gazis R."/>
            <person name="Kuo A."/>
            <person name="Riley R."/>
            <person name="LaButti K."/>
            <person name="Lipzen A."/>
            <person name="Lin J."/>
            <person name="Amirebrahimi M."/>
            <person name="Hesse C.N."/>
            <person name="Spatafora J.W."/>
            <person name="Henrissat B."/>
            <person name="Hainaut M."/>
            <person name="Grigoriev I.V."/>
            <person name="Hibbett D.S."/>
        </authorList>
    </citation>
    <scope>NUCLEOTIDE SEQUENCE [LARGE SCALE GENOMIC DNA]</scope>
    <source>
        <strain evidence="2 3">TC161</strain>
    </source>
</reference>
<keyword evidence="3" id="KW-1185">Reference proteome</keyword>
<organism evidence="2 3">
    <name type="scientific">Xylona heveae (strain CBS 132557 / TC161)</name>
    <dbReference type="NCBI Taxonomy" id="1328760"/>
    <lineage>
        <taxon>Eukaryota</taxon>
        <taxon>Fungi</taxon>
        <taxon>Dikarya</taxon>
        <taxon>Ascomycota</taxon>
        <taxon>Pezizomycotina</taxon>
        <taxon>Xylonomycetes</taxon>
        <taxon>Xylonales</taxon>
        <taxon>Xylonaceae</taxon>
        <taxon>Xylona</taxon>
    </lineage>
</organism>
<evidence type="ECO:0000313" key="3">
    <source>
        <dbReference type="Proteomes" id="UP000076632"/>
    </source>
</evidence>
<keyword evidence="1" id="KW-0732">Signal</keyword>
<dbReference type="GeneID" id="28902048"/>
<dbReference type="Proteomes" id="UP000076632">
    <property type="component" value="Unassembled WGS sequence"/>
</dbReference>
<accession>A0A165J7H1</accession>
<dbReference type="EMBL" id="KV407455">
    <property type="protein sequence ID" value="KZF25846.1"/>
    <property type="molecule type" value="Genomic_DNA"/>
</dbReference>
<dbReference type="AlphaFoldDB" id="A0A165J7H1"/>
<feature type="chain" id="PRO_5007859900" evidence="1">
    <location>
        <begin position="20"/>
        <end position="76"/>
    </location>
</feature>